<dbReference type="InterPro" id="IPR027417">
    <property type="entry name" value="P-loop_NTPase"/>
</dbReference>
<proteinExistence type="predicted"/>
<evidence type="ECO:0008006" key="3">
    <source>
        <dbReference type="Google" id="ProtNLM"/>
    </source>
</evidence>
<evidence type="ECO:0000313" key="1">
    <source>
        <dbReference type="EMBL" id="OON17149.1"/>
    </source>
</evidence>
<sequence length="188" mass="21345">MVSTEETHTYFYTHAQVVHAAIAILLGAYLDCISNSGTGHKYDWNFPVVFIKMFFQALDVNYASMEQSSIFIKGNTNRTIDRLVEESKLEFTRVCILAGLQPATGGNIRIFGKNPLDAWDAINLRKITGICTQFDVLDDHLTAYEHMRLLGAIKGVSYHSAHRELIHPVDENVINFSETYFHRESRGM</sequence>
<accession>A0A1S8WRL6</accession>
<protein>
    <recommendedName>
        <fullName evidence="3">ABC transporter domain-containing protein</fullName>
    </recommendedName>
</protein>
<dbReference type="EMBL" id="KV895817">
    <property type="protein sequence ID" value="OON17149.1"/>
    <property type="molecule type" value="Genomic_DNA"/>
</dbReference>
<name>A0A1S8WRL6_OPIVI</name>
<dbReference type="SUPFAM" id="SSF52540">
    <property type="entry name" value="P-loop containing nucleoside triphosphate hydrolases"/>
    <property type="match status" value="1"/>
</dbReference>
<evidence type="ECO:0000313" key="2">
    <source>
        <dbReference type="Proteomes" id="UP000243686"/>
    </source>
</evidence>
<dbReference type="Gene3D" id="3.40.50.300">
    <property type="entry name" value="P-loop containing nucleotide triphosphate hydrolases"/>
    <property type="match status" value="1"/>
</dbReference>
<reference evidence="1 2" key="1">
    <citation type="submission" date="2015-03" db="EMBL/GenBank/DDBJ databases">
        <title>Draft genome of the nematode, Opisthorchis viverrini.</title>
        <authorList>
            <person name="Mitreva M."/>
        </authorList>
    </citation>
    <scope>NUCLEOTIDE SEQUENCE [LARGE SCALE GENOMIC DNA]</scope>
    <source>
        <strain evidence="1">Khon Kaen</strain>
    </source>
</reference>
<dbReference type="Proteomes" id="UP000243686">
    <property type="component" value="Unassembled WGS sequence"/>
</dbReference>
<keyword evidence="2" id="KW-1185">Reference proteome</keyword>
<organism evidence="1 2">
    <name type="scientific">Opisthorchis viverrini</name>
    <name type="common">Southeast Asian liver fluke</name>
    <dbReference type="NCBI Taxonomy" id="6198"/>
    <lineage>
        <taxon>Eukaryota</taxon>
        <taxon>Metazoa</taxon>
        <taxon>Spiralia</taxon>
        <taxon>Lophotrochozoa</taxon>
        <taxon>Platyhelminthes</taxon>
        <taxon>Trematoda</taxon>
        <taxon>Digenea</taxon>
        <taxon>Opisthorchiida</taxon>
        <taxon>Opisthorchiata</taxon>
        <taxon>Opisthorchiidae</taxon>
        <taxon>Opisthorchis</taxon>
    </lineage>
</organism>
<gene>
    <name evidence="1" type="ORF">X801_07018</name>
</gene>
<dbReference type="AlphaFoldDB" id="A0A1S8WRL6"/>